<dbReference type="PATRIC" id="fig|573.1921.peg.5708"/>
<name>A0A024HVF1_KLEPN</name>
<accession>A0A024HVF1</accession>
<dbReference type="AlphaFoldDB" id="A0A024HVF1"/>
<geneLocation type="plasmid" evidence="2">
    <name>pENVA</name>
</geneLocation>
<dbReference type="EMBL" id="MF150122">
    <property type="protein sequence ID" value="ASF81399.1"/>
    <property type="molecule type" value="Genomic_DNA"/>
</dbReference>
<sequence length="365" mass="42260">MECKQVSRESLFGMNSSQPKYISRATKTLKLYGIDVDDEGLPELLSRYAKKLTGDISKVYAQYTVDSLDVLARTLAEFFIIRYAVTIVTHDDTEVTCNWSVSQGPFTEWLKEQLSNCMAKTHTVEVQIDKNQERMAFIQLNAERLGWYLLPEFIDIAGFLPVFLEMPEQVEYQVMRRKRHGKVPYIHQHDLGIFEEDALISGLKEKLLFWSGNLSDPHDEYTSLFNRVIDLSILGNRHQPAMYRKSSIIQSFLDEFSASVLTLPVRFNDDTLIALWTPWAEPFSQFSRLRPVEEDMVYTPTPGQVRWKNEDVRRKVTFSLISRLIASDDLACSGILHGWKNHYLNRESNIRLAALWAELFTNKTD</sequence>
<geneLocation type="plasmid" evidence="1">
    <name>pKP64477b</name>
</geneLocation>
<evidence type="ECO:0000313" key="1">
    <source>
        <dbReference type="EMBL" id="ASF81399.1"/>
    </source>
</evidence>
<protein>
    <submittedName>
        <fullName evidence="2">Plasmid transfer protein</fullName>
    </submittedName>
</protein>
<evidence type="ECO:0000313" key="2">
    <source>
        <dbReference type="EMBL" id="CDM79708.1"/>
    </source>
</evidence>
<keyword evidence="2" id="KW-0614">Plasmid</keyword>
<reference evidence="1" key="2">
    <citation type="submission" date="2017-05" db="EMBL/GenBank/DDBJ databases">
        <authorList>
            <person name="Song R."/>
            <person name="Chenine A.L."/>
            <person name="Ruprecht R.M."/>
        </authorList>
    </citation>
    <scope>NUCLEOTIDE SEQUENCE</scope>
    <source>
        <strain evidence="1">A64477</strain>
        <plasmid evidence="1">pKP64477b</plasmid>
    </source>
</reference>
<proteinExistence type="predicted"/>
<organism evidence="2">
    <name type="scientific">Klebsiella pneumoniae</name>
    <dbReference type="NCBI Taxonomy" id="573"/>
    <lineage>
        <taxon>Bacteria</taxon>
        <taxon>Pseudomonadati</taxon>
        <taxon>Pseudomonadota</taxon>
        <taxon>Gammaproteobacteria</taxon>
        <taxon>Enterobacterales</taxon>
        <taxon>Enterobacteriaceae</taxon>
        <taxon>Klebsiella/Raoultella group</taxon>
        <taxon>Klebsiella</taxon>
        <taxon>Klebsiella pneumoniae complex</taxon>
    </lineage>
</organism>
<reference evidence="2" key="1">
    <citation type="journal article" date="2014" name="Antimicrob. Agents Chemother.">
        <title>IncH-Type Plasmid Harboring blaCTX-M-15, blaDHA-1, and qnrB4 Genes Recovered from Animal Isolates.</title>
        <authorList>
            <person name="Schluter A."/>
            <person name="Nordmann P."/>
            <person name="Bonnin R.A."/>
            <person name="Millemann Y."/>
            <person name="Eikmeyer F.G."/>
            <person name="Wibberg D."/>
            <person name="Puhler A."/>
            <person name="Poirel L."/>
        </authorList>
    </citation>
    <scope>NUCLEOTIDE SEQUENCE [LARGE SCALE GENOMIC DNA]</scope>
    <source>
        <strain evidence="2">Kp15</strain>
        <plasmid evidence="2">pENVA</plasmid>
    </source>
</reference>
<dbReference type="EMBL" id="HG918041">
    <property type="protein sequence ID" value="CDM79708.1"/>
    <property type="molecule type" value="Genomic_DNA"/>
</dbReference>
<dbReference type="RefSeq" id="WP_042935923.1">
    <property type="nucleotide sequence ID" value="NZ_BIJH01000013.1"/>
</dbReference>
<gene>
    <name evidence="1" type="ORF">KP64477b_00071</name>
    <name evidence="2" type="ORF">PENVA_0092</name>
</gene>